<evidence type="ECO:0000256" key="4">
    <source>
        <dbReference type="ARBA" id="ARBA00022846"/>
    </source>
</evidence>
<proteinExistence type="inferred from homology"/>
<evidence type="ECO:0000256" key="5">
    <source>
        <dbReference type="ARBA" id="ARBA00023069"/>
    </source>
</evidence>
<organism evidence="11">
    <name type="scientific">Cacopsylla melanoneura</name>
    <dbReference type="NCBI Taxonomy" id="428564"/>
    <lineage>
        <taxon>Eukaryota</taxon>
        <taxon>Metazoa</taxon>
        <taxon>Ecdysozoa</taxon>
        <taxon>Arthropoda</taxon>
        <taxon>Hexapoda</taxon>
        <taxon>Insecta</taxon>
        <taxon>Pterygota</taxon>
        <taxon>Neoptera</taxon>
        <taxon>Paraneoptera</taxon>
        <taxon>Hemiptera</taxon>
        <taxon>Sternorrhyncha</taxon>
        <taxon>Psylloidea</taxon>
        <taxon>Psyllidae</taxon>
        <taxon>Psyllinae</taxon>
        <taxon>Cacopsylla</taxon>
    </lineage>
</organism>
<dbReference type="Pfam" id="PF04712">
    <property type="entry name" value="Radial_spoke"/>
    <property type="match status" value="1"/>
</dbReference>
<dbReference type="InterPro" id="IPR055316">
    <property type="entry name" value="RSP9"/>
</dbReference>
<accession>A0A8D8YTY3</accession>
<keyword evidence="5" id="KW-0969">Cilium</keyword>
<dbReference type="GO" id="GO:0001534">
    <property type="term" value="C:radial spoke"/>
    <property type="evidence" value="ECO:0007669"/>
    <property type="project" value="InterPro"/>
</dbReference>
<keyword evidence="2" id="KW-0963">Cytoplasm</keyword>
<dbReference type="AlphaFoldDB" id="A0A8D8YTY3"/>
<comment type="similarity">
    <text evidence="9">Belongs to the flagellar radial spoke RSP9 family.</text>
</comment>
<evidence type="ECO:0000256" key="6">
    <source>
        <dbReference type="ARBA" id="ARBA00023212"/>
    </source>
</evidence>
<evidence type="ECO:0000256" key="2">
    <source>
        <dbReference type="ARBA" id="ARBA00022490"/>
    </source>
</evidence>
<reference evidence="11" key="1">
    <citation type="submission" date="2021-05" db="EMBL/GenBank/DDBJ databases">
        <authorList>
            <person name="Alioto T."/>
            <person name="Alioto T."/>
            <person name="Gomez Garrido J."/>
        </authorList>
    </citation>
    <scope>NUCLEOTIDE SEQUENCE</scope>
</reference>
<evidence type="ECO:0000256" key="8">
    <source>
        <dbReference type="ARBA" id="ARBA00037822"/>
    </source>
</evidence>
<dbReference type="GO" id="GO:0035082">
    <property type="term" value="P:axoneme assembly"/>
    <property type="evidence" value="ECO:0007669"/>
    <property type="project" value="InterPro"/>
</dbReference>
<evidence type="ECO:0000313" key="11">
    <source>
        <dbReference type="EMBL" id="CAG6735094.1"/>
    </source>
</evidence>
<dbReference type="PANTHER" id="PTHR22069">
    <property type="entry name" value="MITOCHONDRIAL RIBOSOMAL PROTEIN S18"/>
    <property type="match status" value="1"/>
</dbReference>
<evidence type="ECO:0000256" key="9">
    <source>
        <dbReference type="ARBA" id="ARBA00038319"/>
    </source>
</evidence>
<dbReference type="GO" id="GO:0044458">
    <property type="term" value="P:motile cilium assembly"/>
    <property type="evidence" value="ECO:0007669"/>
    <property type="project" value="TreeGrafter"/>
</dbReference>
<evidence type="ECO:0000256" key="10">
    <source>
        <dbReference type="ARBA" id="ARBA00041080"/>
    </source>
</evidence>
<name>A0A8D8YTY3_9HEMI</name>
<keyword evidence="3" id="KW-0970">Cilium biogenesis/degradation</keyword>
<dbReference type="InterPro" id="IPR006802">
    <property type="entry name" value="Radial_spoke"/>
</dbReference>
<evidence type="ECO:0000256" key="3">
    <source>
        <dbReference type="ARBA" id="ARBA00022794"/>
    </source>
</evidence>
<dbReference type="PANTHER" id="PTHR22069:SF0">
    <property type="entry name" value="RADIAL SPOKE HEAD PROTEIN 9 HOMOLOG"/>
    <property type="match status" value="1"/>
</dbReference>
<protein>
    <recommendedName>
        <fullName evidence="10">Radial spoke head protein 9 homolog</fullName>
    </recommendedName>
</protein>
<evidence type="ECO:0000256" key="7">
    <source>
        <dbReference type="ARBA" id="ARBA00023273"/>
    </source>
</evidence>
<dbReference type="GO" id="GO:0060294">
    <property type="term" value="P:cilium movement involved in cell motility"/>
    <property type="evidence" value="ECO:0007669"/>
    <property type="project" value="InterPro"/>
</dbReference>
<dbReference type="EMBL" id="HBUF01394677">
    <property type="protein sequence ID" value="CAG6735094.1"/>
    <property type="molecule type" value="Transcribed_RNA"/>
</dbReference>
<comment type="subcellular location">
    <subcellularLocation>
        <location evidence="8">Cell projection</location>
        <location evidence="8">Kinocilium</location>
    </subcellularLocation>
    <subcellularLocation>
        <location evidence="1">Cytoplasm</location>
        <location evidence="1">Cytoskeleton</location>
        <location evidence="1">Flagellum axoneme</location>
    </subcellularLocation>
</comment>
<evidence type="ECO:0000256" key="1">
    <source>
        <dbReference type="ARBA" id="ARBA00004611"/>
    </source>
</evidence>
<keyword evidence="6" id="KW-0206">Cytoskeleton</keyword>
<keyword evidence="7" id="KW-0966">Cell projection</keyword>
<keyword evidence="4" id="KW-0282">Flagellum</keyword>
<sequence length="255" mass="29211">MNVEFLPEYLQYTLGTGISVGTDKTSLVQNSLRILQDQGKFRHIYFWGIINGTSKDYYVAYGVRNDALDRVFYYSLDGMSWLLIPDPLSNENAPALTLDCRTRFSGDPMLLREVEDITAKEVVHLEGGGDVEAESQVHNLEFQFDHEDGSGRNLKEEDRLACVVTSITEEAFILPRRALFKVPNKIGSVVFNKFFQDRKWSVVHSYDQMIVINKCLLWHGSVFFHVVDTPRYGNCYFGYGLKNYDLPFYLSPSVS</sequence>
<dbReference type="GO" id="GO:0060091">
    <property type="term" value="C:kinocilium"/>
    <property type="evidence" value="ECO:0007669"/>
    <property type="project" value="UniProtKB-SubCell"/>
</dbReference>